<gene>
    <name evidence="1" type="ORF">OKA05_10385</name>
</gene>
<sequence>MADLTEDKVVKHLKSQSLAANSGKVDALLESVPDAGIELVWTETKQRHRFDRKQMREILEAFYRNIDPATYVYGVEVESITLNEDGSASVVMSVSEAYRHKESGELRSTRYREIVTMAEENGRVIVSKAEMEARKTTTLGGPKK</sequence>
<protein>
    <recommendedName>
        <fullName evidence="3">SnoaL-like domain-containing protein</fullName>
    </recommendedName>
</protein>
<keyword evidence="2" id="KW-1185">Reference proteome</keyword>
<evidence type="ECO:0000313" key="1">
    <source>
        <dbReference type="EMBL" id="MCW1922959.1"/>
    </source>
</evidence>
<accession>A0ABT3GHR3</accession>
<dbReference type="Proteomes" id="UP001320876">
    <property type="component" value="Unassembled WGS sequence"/>
</dbReference>
<reference evidence="1 2" key="1">
    <citation type="submission" date="2022-10" db="EMBL/GenBank/DDBJ databases">
        <title>Luteolibacter arcticus strain CCTCC AB 2014275, whole genome shotgun sequencing project.</title>
        <authorList>
            <person name="Zhao G."/>
            <person name="Shen L."/>
        </authorList>
    </citation>
    <scope>NUCLEOTIDE SEQUENCE [LARGE SCALE GENOMIC DNA]</scope>
    <source>
        <strain evidence="1 2">CCTCC AB 2014275</strain>
    </source>
</reference>
<dbReference type="EMBL" id="JAPDDT010000003">
    <property type="protein sequence ID" value="MCW1922959.1"/>
    <property type="molecule type" value="Genomic_DNA"/>
</dbReference>
<comment type="caution">
    <text evidence="1">The sequence shown here is derived from an EMBL/GenBank/DDBJ whole genome shotgun (WGS) entry which is preliminary data.</text>
</comment>
<proteinExistence type="predicted"/>
<dbReference type="RefSeq" id="WP_264487065.1">
    <property type="nucleotide sequence ID" value="NZ_JAPDDT010000003.1"/>
</dbReference>
<name>A0ABT3GHR3_9BACT</name>
<evidence type="ECO:0008006" key="3">
    <source>
        <dbReference type="Google" id="ProtNLM"/>
    </source>
</evidence>
<organism evidence="1 2">
    <name type="scientific">Luteolibacter arcticus</name>
    <dbReference type="NCBI Taxonomy" id="1581411"/>
    <lineage>
        <taxon>Bacteria</taxon>
        <taxon>Pseudomonadati</taxon>
        <taxon>Verrucomicrobiota</taxon>
        <taxon>Verrucomicrobiia</taxon>
        <taxon>Verrucomicrobiales</taxon>
        <taxon>Verrucomicrobiaceae</taxon>
        <taxon>Luteolibacter</taxon>
    </lineage>
</organism>
<evidence type="ECO:0000313" key="2">
    <source>
        <dbReference type="Proteomes" id="UP001320876"/>
    </source>
</evidence>